<evidence type="ECO:0000256" key="1">
    <source>
        <dbReference type="ARBA" id="ARBA00022679"/>
    </source>
</evidence>
<dbReference type="CDD" id="cd04647">
    <property type="entry name" value="LbH_MAT_like"/>
    <property type="match status" value="1"/>
</dbReference>
<gene>
    <name evidence="4" type="ORF">JIN84_19815</name>
</gene>
<dbReference type="InterPro" id="IPR011004">
    <property type="entry name" value="Trimer_LpxA-like_sf"/>
</dbReference>
<dbReference type="PROSITE" id="PS00101">
    <property type="entry name" value="HEXAPEP_TRANSFERASES"/>
    <property type="match status" value="1"/>
</dbReference>
<accession>A0A934R3T7</accession>
<dbReference type="Proteomes" id="UP000600139">
    <property type="component" value="Unassembled WGS sequence"/>
</dbReference>
<dbReference type="InterPro" id="IPR051159">
    <property type="entry name" value="Hexapeptide_acetyltransf"/>
</dbReference>
<comment type="caution">
    <text evidence="4">The sequence shown here is derived from an EMBL/GenBank/DDBJ whole genome shotgun (WGS) entry which is preliminary data.</text>
</comment>
<evidence type="ECO:0000256" key="3">
    <source>
        <dbReference type="ARBA" id="ARBA00023315"/>
    </source>
</evidence>
<organism evidence="4 5">
    <name type="scientific">Luteolibacter yonseiensis</name>
    <dbReference type="NCBI Taxonomy" id="1144680"/>
    <lineage>
        <taxon>Bacteria</taxon>
        <taxon>Pseudomonadati</taxon>
        <taxon>Verrucomicrobiota</taxon>
        <taxon>Verrucomicrobiia</taxon>
        <taxon>Verrucomicrobiales</taxon>
        <taxon>Verrucomicrobiaceae</taxon>
        <taxon>Luteolibacter</taxon>
    </lineage>
</organism>
<reference evidence="4" key="1">
    <citation type="submission" date="2021-01" db="EMBL/GenBank/DDBJ databases">
        <title>Modified the classification status of verrucomicrobia.</title>
        <authorList>
            <person name="Feng X."/>
        </authorList>
    </citation>
    <scope>NUCLEOTIDE SEQUENCE</scope>
    <source>
        <strain evidence="4">JCM 18052</strain>
    </source>
</reference>
<protein>
    <submittedName>
        <fullName evidence="4">Acyltransferase</fullName>
    </submittedName>
</protein>
<dbReference type="InterPro" id="IPR018357">
    <property type="entry name" value="Hexapep_transf_CS"/>
</dbReference>
<keyword evidence="3 4" id="KW-0012">Acyltransferase</keyword>
<proteinExistence type="predicted"/>
<keyword evidence="2" id="KW-0677">Repeat</keyword>
<dbReference type="InterPro" id="IPR001451">
    <property type="entry name" value="Hexapep"/>
</dbReference>
<dbReference type="SUPFAM" id="SSF51161">
    <property type="entry name" value="Trimeric LpxA-like enzymes"/>
    <property type="match status" value="1"/>
</dbReference>
<sequence>MGDNCFINDGVNICCSTEIKIGRDTKIADWVVLYDTDFHEIEPSREVHKERIVIGRNVWIGARAIILPGADIGDHSVIAAGAVVRGHIPPQSVAAGIPAKVIKSFTCDPDWVRK</sequence>
<keyword evidence="5" id="KW-1185">Reference proteome</keyword>
<dbReference type="AlphaFoldDB" id="A0A934R3T7"/>
<dbReference type="PANTHER" id="PTHR23416">
    <property type="entry name" value="SIALIC ACID SYNTHASE-RELATED"/>
    <property type="match status" value="1"/>
</dbReference>
<dbReference type="Pfam" id="PF00132">
    <property type="entry name" value="Hexapep"/>
    <property type="match status" value="1"/>
</dbReference>
<evidence type="ECO:0000313" key="4">
    <source>
        <dbReference type="EMBL" id="MBK1817878.1"/>
    </source>
</evidence>
<keyword evidence="1" id="KW-0808">Transferase</keyword>
<dbReference type="Gene3D" id="2.160.10.10">
    <property type="entry name" value="Hexapeptide repeat proteins"/>
    <property type="match status" value="1"/>
</dbReference>
<evidence type="ECO:0000256" key="2">
    <source>
        <dbReference type="ARBA" id="ARBA00022737"/>
    </source>
</evidence>
<name>A0A934R3T7_9BACT</name>
<dbReference type="EMBL" id="JAENIK010000012">
    <property type="protein sequence ID" value="MBK1817878.1"/>
    <property type="molecule type" value="Genomic_DNA"/>
</dbReference>
<dbReference type="GO" id="GO:0016746">
    <property type="term" value="F:acyltransferase activity"/>
    <property type="evidence" value="ECO:0007669"/>
    <property type="project" value="UniProtKB-KW"/>
</dbReference>
<evidence type="ECO:0000313" key="5">
    <source>
        <dbReference type="Proteomes" id="UP000600139"/>
    </source>
</evidence>